<evidence type="ECO:0000313" key="4">
    <source>
        <dbReference type="Proteomes" id="UP000652995"/>
    </source>
</evidence>
<evidence type="ECO:0000313" key="3">
    <source>
        <dbReference type="Proteomes" id="UP000243706"/>
    </source>
</evidence>
<dbReference type="PANTHER" id="PTHR37816">
    <property type="entry name" value="YALI0E33011P"/>
    <property type="match status" value="1"/>
</dbReference>
<dbReference type="Gene3D" id="3.40.50.300">
    <property type="entry name" value="P-loop containing nucleotide triphosphate hydrolases"/>
    <property type="match status" value="1"/>
</dbReference>
<dbReference type="PANTHER" id="PTHR37816:SF2">
    <property type="entry name" value="DNA TOPOLOGY MODULATION PROTEIN FLAR-RELATED PROTEIN"/>
    <property type="match status" value="1"/>
</dbReference>
<dbReference type="AlphaFoldDB" id="A0A240C572"/>
<keyword evidence="4" id="KW-1185">Reference proteome</keyword>
<reference evidence="2 3" key="2">
    <citation type="submission" date="2017-06" db="EMBL/GenBank/DDBJ databases">
        <authorList>
            <consortium name="Pathogen Informatics"/>
        </authorList>
    </citation>
    <scope>NUCLEOTIDE SEQUENCE [LARGE SCALE GENOMIC DNA]</scope>
    <source>
        <strain evidence="2 3">NCTC13833</strain>
    </source>
</reference>
<organism evidence="2 3">
    <name type="scientific">Staphylococcus muscae</name>
    <dbReference type="NCBI Taxonomy" id="1294"/>
    <lineage>
        <taxon>Bacteria</taxon>
        <taxon>Bacillati</taxon>
        <taxon>Bacillota</taxon>
        <taxon>Bacilli</taxon>
        <taxon>Bacillales</taxon>
        <taxon>Staphylococcaceae</taxon>
        <taxon>Staphylococcus</taxon>
    </lineage>
</organism>
<dbReference type="SUPFAM" id="SSF52540">
    <property type="entry name" value="P-loop containing nucleoside triphosphate hydrolases"/>
    <property type="match status" value="1"/>
</dbReference>
<evidence type="ECO:0000313" key="2">
    <source>
        <dbReference type="EMBL" id="SNW02919.1"/>
    </source>
</evidence>
<dbReference type="Proteomes" id="UP000652995">
    <property type="component" value="Unassembled WGS sequence"/>
</dbReference>
<sequence>MKLHIYGGPGSGKTTLGLEYSRRYKLKYLDLDSIFWDQRNGKYTKINSVEVRQYALKKFIENNENWVIEGVYIDWVYDSLSQADKILILNTNSLVRGYRIIKRYIFRKKNKSKKAETLKSLVQLLIWNFKFQNKLKRNINRMKTLYERKVKIIKNTNYEPDEL</sequence>
<reference evidence="1" key="4">
    <citation type="submission" date="2024-05" db="EMBL/GenBank/DDBJ databases">
        <authorList>
            <person name="Sun Q."/>
            <person name="Sedlacek I."/>
        </authorList>
    </citation>
    <scope>NUCLEOTIDE SEQUENCE</scope>
    <source>
        <strain evidence="1">CCM 4175</strain>
    </source>
</reference>
<dbReference type="InterPro" id="IPR027417">
    <property type="entry name" value="P-loop_NTPase"/>
</dbReference>
<reference evidence="1" key="1">
    <citation type="journal article" date="2014" name="Int. J. Syst. Evol. Microbiol.">
        <title>Complete genome of a new Firmicutes species belonging to the dominant human colonic microbiota ('Ruminococcus bicirculans') reveals two chromosomes and a selective capacity to utilize plant glucans.</title>
        <authorList>
            <consortium name="NISC Comparative Sequencing Program"/>
            <person name="Wegmann U."/>
            <person name="Louis P."/>
            <person name="Goesmann A."/>
            <person name="Henrissat B."/>
            <person name="Duncan S.H."/>
            <person name="Flint H.J."/>
        </authorList>
    </citation>
    <scope>NUCLEOTIDE SEQUENCE</scope>
    <source>
        <strain evidence="1">CCM 4175</strain>
    </source>
</reference>
<evidence type="ECO:0000313" key="1">
    <source>
        <dbReference type="EMBL" id="GGA92532.1"/>
    </source>
</evidence>
<dbReference type="Proteomes" id="UP000243706">
    <property type="component" value="Chromosome 1"/>
</dbReference>
<dbReference type="EMBL" id="BMCB01000009">
    <property type="protein sequence ID" value="GGA92532.1"/>
    <property type="molecule type" value="Genomic_DNA"/>
</dbReference>
<dbReference type="EMBL" id="LT906464">
    <property type="protein sequence ID" value="SNW02919.1"/>
    <property type="molecule type" value="Genomic_DNA"/>
</dbReference>
<dbReference type="InterPro" id="IPR052922">
    <property type="entry name" value="Cytidylate_Kinase-2"/>
</dbReference>
<protein>
    <submittedName>
        <fullName evidence="1 2">DNA topology modulation protein FlaR</fullName>
    </submittedName>
</protein>
<dbReference type="RefSeq" id="WP_095117191.1">
    <property type="nucleotide sequence ID" value="NZ_BMCB01000009.1"/>
</dbReference>
<proteinExistence type="predicted"/>
<accession>A0A240C572</accession>
<reference evidence="4" key="3">
    <citation type="journal article" date="2019" name="Int. J. Syst. Evol. Microbiol.">
        <title>The Global Catalogue of Microorganisms (GCM) 10K type strain sequencing project: providing services to taxonomists for standard genome sequencing and annotation.</title>
        <authorList>
            <consortium name="The Broad Institute Genomics Platform"/>
            <consortium name="The Broad Institute Genome Sequencing Center for Infectious Disease"/>
            <person name="Wu L."/>
            <person name="Ma J."/>
        </authorList>
    </citation>
    <scope>NUCLEOTIDE SEQUENCE [LARGE SCALE GENOMIC DNA]</scope>
    <source>
        <strain evidence="4">CCM 4175</strain>
    </source>
</reference>
<name>A0A240C572_9STAP</name>
<gene>
    <name evidence="2" type="primary">flaR</name>
    <name evidence="1" type="ORF">GCM10007183_15870</name>
    <name evidence="2" type="ORF">SAMEA4412661_01325</name>
</gene>